<dbReference type="PANTHER" id="PTHR43498">
    <property type="entry name" value="FERREDOXIN:COB-COM HETERODISULFIDE REDUCTASE SUBUNIT A"/>
    <property type="match status" value="1"/>
</dbReference>
<accession>A0A6I6JPZ8</accession>
<feature type="compositionally biased region" description="Polar residues" evidence="6">
    <location>
        <begin position="32"/>
        <end position="47"/>
    </location>
</feature>
<name>A0A6I6JPZ8_9BACT</name>
<gene>
    <name evidence="7" type="ORF">GM418_05960</name>
</gene>
<dbReference type="GO" id="GO:0051539">
    <property type="term" value="F:4 iron, 4 sulfur cluster binding"/>
    <property type="evidence" value="ECO:0007669"/>
    <property type="project" value="UniProtKB-KW"/>
</dbReference>
<dbReference type="RefSeq" id="WP_158864123.1">
    <property type="nucleotide sequence ID" value="NZ_CP046401.1"/>
</dbReference>
<organism evidence="7 8">
    <name type="scientific">Maribellus comscasis</name>
    <dbReference type="NCBI Taxonomy" id="2681766"/>
    <lineage>
        <taxon>Bacteria</taxon>
        <taxon>Pseudomonadati</taxon>
        <taxon>Bacteroidota</taxon>
        <taxon>Bacteroidia</taxon>
        <taxon>Marinilabiliales</taxon>
        <taxon>Prolixibacteraceae</taxon>
        <taxon>Maribellus</taxon>
    </lineage>
</organism>
<dbReference type="InterPro" id="IPR039650">
    <property type="entry name" value="HdrA-like"/>
</dbReference>
<proteinExistence type="predicted"/>
<keyword evidence="4" id="KW-0408">Iron</keyword>
<dbReference type="Pfam" id="PF12831">
    <property type="entry name" value="FAD_oxidored"/>
    <property type="match status" value="2"/>
</dbReference>
<dbReference type="InterPro" id="IPR036188">
    <property type="entry name" value="FAD/NAD-bd_sf"/>
</dbReference>
<keyword evidence="8" id="KW-1185">Reference proteome</keyword>
<sequence length="447" mass="49545">MKRRDFVTRIIVAGSALSMGVSCGRKIEGDQQETPTPLSDPTEPQRTITEPAREIPVIAETDVLVIGGGPAGVAAAIAASRAGAETYLVERYNHLGGLWTGGLVLPLLSTHAVDKQKRRKQVIHGLGGEMAQRLFDMGMAIHEVNPIIDPEAGKYVLDEMIVESGVKMLYHSWGVNAIMEGNTIKGVFIESKSGRQAVMAKVVIDCTGDGDVFHWAGESYETMNYHIGLVHRLGNIDRIDKNRPGYKEMPLGQPTPIPSVNWVNMHGLNDQDGIDMQNLSELQLQYRKEIWESVEEIKKVPGHENVFLLDTASQMGVRMSRIVEGEYKLTLEDSMTFKQFDDVIGISGAWTSMLYKGNKVLAYERPLWQIPYRSLLPKKTENLLVAGRCFCFEQALVEDTRIIGTCLITGHGAGAAAAIAANDRVTVREIDRQKLRKTLEEQNVWFG</sequence>
<keyword evidence="1" id="KW-0004">4Fe-4S</keyword>
<dbReference type="GO" id="GO:0016491">
    <property type="term" value="F:oxidoreductase activity"/>
    <property type="evidence" value="ECO:0007669"/>
    <property type="project" value="UniProtKB-KW"/>
</dbReference>
<dbReference type="PANTHER" id="PTHR43498:SF1">
    <property type="entry name" value="COB--COM HETERODISULFIDE REDUCTASE IRON-SULFUR SUBUNIT A"/>
    <property type="match status" value="1"/>
</dbReference>
<feature type="region of interest" description="Disordered" evidence="6">
    <location>
        <begin position="27"/>
        <end position="47"/>
    </location>
</feature>
<evidence type="ECO:0000313" key="7">
    <source>
        <dbReference type="EMBL" id="QGY43219.1"/>
    </source>
</evidence>
<keyword evidence="5" id="KW-0411">Iron-sulfur</keyword>
<dbReference type="Proteomes" id="UP000428260">
    <property type="component" value="Chromosome"/>
</dbReference>
<dbReference type="PROSITE" id="PS51257">
    <property type="entry name" value="PROKAR_LIPOPROTEIN"/>
    <property type="match status" value="1"/>
</dbReference>
<reference evidence="7 8" key="1">
    <citation type="submission" date="2019-11" db="EMBL/GenBank/DDBJ databases">
        <authorList>
            <person name="Zheng R.K."/>
            <person name="Sun C.M."/>
        </authorList>
    </citation>
    <scope>NUCLEOTIDE SEQUENCE [LARGE SCALE GENOMIC DNA]</scope>
    <source>
        <strain evidence="7 8">WC007</strain>
    </source>
</reference>
<dbReference type="PRINTS" id="PR00419">
    <property type="entry name" value="ADXRDTASE"/>
</dbReference>
<evidence type="ECO:0000256" key="4">
    <source>
        <dbReference type="ARBA" id="ARBA00023004"/>
    </source>
</evidence>
<dbReference type="AlphaFoldDB" id="A0A6I6JPZ8"/>
<dbReference type="KEGG" id="mcos:GM418_05960"/>
<dbReference type="SUPFAM" id="SSF51905">
    <property type="entry name" value="FAD/NAD(P)-binding domain"/>
    <property type="match status" value="1"/>
</dbReference>
<protein>
    <submittedName>
        <fullName evidence="7">FAD-dependent oxidoreductase</fullName>
    </submittedName>
</protein>
<evidence type="ECO:0000256" key="2">
    <source>
        <dbReference type="ARBA" id="ARBA00022723"/>
    </source>
</evidence>
<evidence type="ECO:0000256" key="1">
    <source>
        <dbReference type="ARBA" id="ARBA00022485"/>
    </source>
</evidence>
<dbReference type="Gene3D" id="3.50.50.60">
    <property type="entry name" value="FAD/NAD(P)-binding domain"/>
    <property type="match status" value="1"/>
</dbReference>
<evidence type="ECO:0000256" key="5">
    <source>
        <dbReference type="ARBA" id="ARBA00023014"/>
    </source>
</evidence>
<keyword evidence="2" id="KW-0479">Metal-binding</keyword>
<evidence type="ECO:0000313" key="8">
    <source>
        <dbReference type="Proteomes" id="UP000428260"/>
    </source>
</evidence>
<keyword evidence="3" id="KW-0560">Oxidoreductase</keyword>
<evidence type="ECO:0000256" key="6">
    <source>
        <dbReference type="SAM" id="MobiDB-lite"/>
    </source>
</evidence>
<evidence type="ECO:0000256" key="3">
    <source>
        <dbReference type="ARBA" id="ARBA00023002"/>
    </source>
</evidence>
<dbReference type="EMBL" id="CP046401">
    <property type="protein sequence ID" value="QGY43219.1"/>
    <property type="molecule type" value="Genomic_DNA"/>
</dbReference>
<dbReference type="GO" id="GO:0046872">
    <property type="term" value="F:metal ion binding"/>
    <property type="evidence" value="ECO:0007669"/>
    <property type="project" value="UniProtKB-KW"/>
</dbReference>